<evidence type="ECO:0000313" key="1">
    <source>
        <dbReference type="EnsemblPlants" id="AVESA.00010b.r2.6CG1118040.1.CDS"/>
    </source>
</evidence>
<accession>A0ACD5Z7D8</accession>
<reference evidence="1" key="2">
    <citation type="submission" date="2025-09" db="UniProtKB">
        <authorList>
            <consortium name="EnsemblPlants"/>
        </authorList>
    </citation>
    <scope>IDENTIFICATION</scope>
</reference>
<protein>
    <submittedName>
        <fullName evidence="1">Uncharacterized protein</fullName>
    </submittedName>
</protein>
<dbReference type="Proteomes" id="UP001732700">
    <property type="component" value="Chromosome 6C"/>
</dbReference>
<evidence type="ECO:0000313" key="2">
    <source>
        <dbReference type="Proteomes" id="UP001732700"/>
    </source>
</evidence>
<sequence length="775" mass="87427">MAPPGNSADPKSAKKGKKSSSKDERKHRKDKHERPTAAPADEAPLRSSEAKRKHKGGKEHGKKPKRAEAETEATGAGEAKRGQDKMKRAMEDERFAAARTDPRFRPMRRKEAKVTLDSRFDGMLTNPMFASSEAPVDKRGRRRKKSARENPMLHYYLNQEEGDPKKEKKEKEKLIREEEDDDEPEEEDGQDEEESSSSDDDEEEEDDGNDDQYSIGSDIAHYLMARHDDTPTIDKETHRLAVVNMDWDHIKAVDLYMVMTSCVPKGGRVLSVSIYPSEFGLECMNIETTQGPSALIGADEDEDDGGDDGEDDNDDDEDDDGGAGGEDDNDDDEDDDSDDVGGEEDSEHDSETENNRLRAYELNKLRYYYAVVVCDSSATANHLYTTLDGTEFLKTANVFDLQFIPDSMEFKRAARDVATEAPPSYKEPDFETRALQHSKVNPTWDDDEPDRKKILRRKFKEDQLDDLGIFLASDDSSSDDDSGDESLRNGVAKRKLTNKERLALLLEGDKSDEEQNDDQDMEITFNTELEDLSKRILERKSTEKKTVWEMHQEKMKEKRKARKRSSKDDDESSDEDSADEKDDFFEDEKSDEDVQPIKKQKVKAKGKGKANLPKEEHFEPEATKEELELLVAADQDAANGAKGYNIKRKSKKGKKGKDSVEDKLPEIDLSTDPRFSQMFTSHLYAMDPTDPQYKRSATFVRKQVGKKSARAGTLDTEPPVEEPSAGNTLPPDDASSKNAKRNSDGASKDKLQMMSAVNSLKRNLTAFKKTSKSDR</sequence>
<name>A0ACD5Z7D8_AVESA</name>
<reference evidence="1" key="1">
    <citation type="submission" date="2021-05" db="EMBL/GenBank/DDBJ databases">
        <authorList>
            <person name="Scholz U."/>
            <person name="Mascher M."/>
            <person name="Fiebig A."/>
        </authorList>
    </citation>
    <scope>NUCLEOTIDE SEQUENCE [LARGE SCALE GENOMIC DNA]</scope>
</reference>
<proteinExistence type="predicted"/>
<keyword evidence="2" id="KW-1185">Reference proteome</keyword>
<organism evidence="1 2">
    <name type="scientific">Avena sativa</name>
    <name type="common">Oat</name>
    <dbReference type="NCBI Taxonomy" id="4498"/>
    <lineage>
        <taxon>Eukaryota</taxon>
        <taxon>Viridiplantae</taxon>
        <taxon>Streptophyta</taxon>
        <taxon>Embryophyta</taxon>
        <taxon>Tracheophyta</taxon>
        <taxon>Spermatophyta</taxon>
        <taxon>Magnoliopsida</taxon>
        <taxon>Liliopsida</taxon>
        <taxon>Poales</taxon>
        <taxon>Poaceae</taxon>
        <taxon>BOP clade</taxon>
        <taxon>Pooideae</taxon>
        <taxon>Poodae</taxon>
        <taxon>Poeae</taxon>
        <taxon>Poeae Chloroplast Group 1 (Aveneae type)</taxon>
        <taxon>Aveninae</taxon>
        <taxon>Avena</taxon>
    </lineage>
</organism>
<dbReference type="EnsemblPlants" id="AVESA.00010b.r2.6CG1118040.1">
    <property type="protein sequence ID" value="AVESA.00010b.r2.6CG1118040.1.CDS"/>
    <property type="gene ID" value="AVESA.00010b.r2.6CG1118040"/>
</dbReference>